<accession>A0A318UL73</accession>
<keyword evidence="3" id="KW-1185">Reference proteome</keyword>
<evidence type="ECO:0000313" key="2">
    <source>
        <dbReference type="EMBL" id="PYF77196.1"/>
    </source>
</evidence>
<proteinExistence type="predicted"/>
<dbReference type="AlphaFoldDB" id="A0A318UL73"/>
<dbReference type="Pfam" id="PF12779">
    <property type="entry name" value="WXXGXW"/>
    <property type="match status" value="2"/>
</dbReference>
<feature type="region of interest" description="Disordered" evidence="1">
    <location>
        <begin position="193"/>
        <end position="335"/>
    </location>
</feature>
<sequence>MKRIFKSIVLLAAFLILTPELYAQVSIGLSVRIAPPALPVYAQPACPADGYIWTPGYWAYGDSGYYWVPGVWVRPPRVGVLWTPGYWGFDSGIYVFHAGYWGPHVGFYGGINYGFGYSGVGFGGGIWAGNVFRYNTAVTNVNRTVIRNTYVNNTVINNTTINNRTSFNGRGGVDARPSREEQRIMNDNNHLQATSQQLSHQDRARQDRGQLASANNGRPANMAMDRVNNRRSDQQARIANGASSGQLTAGESRNLEGREANLNKEVRADRMNNGGRLTGQEQQKINRQQNRMSNAINADRHNANMNRRMQNVERHPQGGGRPPREERGHEGRQRR</sequence>
<evidence type="ECO:0000313" key="3">
    <source>
        <dbReference type="Proteomes" id="UP000248198"/>
    </source>
</evidence>
<dbReference type="InterPro" id="IPR024447">
    <property type="entry name" value="YXWGXW_rpt"/>
</dbReference>
<dbReference type="Proteomes" id="UP000248198">
    <property type="component" value="Unassembled WGS sequence"/>
</dbReference>
<organism evidence="2 3">
    <name type="scientific">Pedobacter nutrimenti</name>
    <dbReference type="NCBI Taxonomy" id="1241337"/>
    <lineage>
        <taxon>Bacteria</taxon>
        <taxon>Pseudomonadati</taxon>
        <taxon>Bacteroidota</taxon>
        <taxon>Sphingobacteriia</taxon>
        <taxon>Sphingobacteriales</taxon>
        <taxon>Sphingobacteriaceae</taxon>
        <taxon>Pedobacter</taxon>
    </lineage>
</organism>
<feature type="compositionally biased region" description="Basic and acidic residues" evidence="1">
    <location>
        <begin position="253"/>
        <end position="270"/>
    </location>
</feature>
<protein>
    <submittedName>
        <fullName evidence="2">YXWGXW repeat-containing protein</fullName>
    </submittedName>
</protein>
<dbReference type="EMBL" id="QKLU01000001">
    <property type="protein sequence ID" value="PYF77196.1"/>
    <property type="molecule type" value="Genomic_DNA"/>
</dbReference>
<comment type="caution">
    <text evidence="2">The sequence shown here is derived from an EMBL/GenBank/DDBJ whole genome shotgun (WGS) entry which is preliminary data.</text>
</comment>
<feature type="compositionally biased region" description="Polar residues" evidence="1">
    <location>
        <begin position="235"/>
        <end position="251"/>
    </location>
</feature>
<evidence type="ECO:0000256" key="1">
    <source>
        <dbReference type="SAM" id="MobiDB-lite"/>
    </source>
</evidence>
<reference evidence="2 3" key="1">
    <citation type="submission" date="2018-06" db="EMBL/GenBank/DDBJ databases">
        <title>Genomic Encyclopedia of Archaeal and Bacterial Type Strains, Phase II (KMG-II): from individual species to whole genera.</title>
        <authorList>
            <person name="Goeker M."/>
        </authorList>
    </citation>
    <scope>NUCLEOTIDE SEQUENCE [LARGE SCALE GENOMIC DNA]</scope>
    <source>
        <strain evidence="2 3">DSM 27372</strain>
    </source>
</reference>
<gene>
    <name evidence="2" type="ORF">B0O44_101676</name>
</gene>
<feature type="compositionally biased region" description="Polar residues" evidence="1">
    <location>
        <begin position="279"/>
        <end position="296"/>
    </location>
</feature>
<dbReference type="OrthoDB" id="121499at2"/>
<name>A0A318UL73_9SPHI</name>
<dbReference type="RefSeq" id="WP_110827264.1">
    <property type="nucleotide sequence ID" value="NZ_QKLU01000001.1"/>
</dbReference>
<feature type="compositionally biased region" description="Basic and acidic residues" evidence="1">
    <location>
        <begin position="310"/>
        <end position="335"/>
    </location>
</feature>